<protein>
    <recommendedName>
        <fullName evidence="4">RRM domain-containing protein</fullName>
    </recommendedName>
</protein>
<dbReference type="EMBL" id="PZQS01000005">
    <property type="protein sequence ID" value="PVD29540.1"/>
    <property type="molecule type" value="Genomic_DNA"/>
</dbReference>
<feature type="region of interest" description="Disordered" evidence="1">
    <location>
        <begin position="204"/>
        <end position="243"/>
    </location>
</feature>
<evidence type="ECO:0000313" key="3">
    <source>
        <dbReference type="Proteomes" id="UP000245119"/>
    </source>
</evidence>
<keyword evidence="3" id="KW-1185">Reference proteome</keyword>
<dbReference type="Gene3D" id="3.30.70.330">
    <property type="match status" value="1"/>
</dbReference>
<dbReference type="AlphaFoldDB" id="A0A2T7P7Z0"/>
<comment type="caution">
    <text evidence="2">The sequence shown here is derived from an EMBL/GenBank/DDBJ whole genome shotgun (WGS) entry which is preliminary data.</text>
</comment>
<reference evidence="2 3" key="1">
    <citation type="submission" date="2018-04" db="EMBL/GenBank/DDBJ databases">
        <title>The genome of golden apple snail Pomacea canaliculata provides insight into stress tolerance and invasive adaptation.</title>
        <authorList>
            <person name="Liu C."/>
            <person name="Liu B."/>
            <person name="Ren Y."/>
            <person name="Zhang Y."/>
            <person name="Wang H."/>
            <person name="Li S."/>
            <person name="Jiang F."/>
            <person name="Yin L."/>
            <person name="Zhang G."/>
            <person name="Qian W."/>
            <person name="Fan W."/>
        </authorList>
    </citation>
    <scope>NUCLEOTIDE SEQUENCE [LARGE SCALE GENOMIC DNA]</scope>
    <source>
        <strain evidence="2">SZHN2017</strain>
        <tissue evidence="2">Muscle</tissue>
    </source>
</reference>
<feature type="region of interest" description="Disordered" evidence="1">
    <location>
        <begin position="102"/>
        <end position="122"/>
    </location>
</feature>
<evidence type="ECO:0008006" key="4">
    <source>
        <dbReference type="Google" id="ProtNLM"/>
    </source>
</evidence>
<name>A0A2T7P7Z0_POMCA</name>
<sequence length="536" mass="60027">MYMLYVNQDPTLQQSAGNQLPNAGEITSWSQQPGVIEERPEAQTQIPPAVFTNSDQRTMLGIPESHKGPQGVPFRSPETCFPVPPPDTIPRVTMNHYSLSENEVPPKTLQSGQHGPLGAQHDPTFLQSAASGAPWTPQWRLPPPPPPPPHWQTRPAAPFPYNSFQLHPSVFGYSPGLPGMHPFFGVQPLMTHLEYPYPNSMNMFSASSQPPVRDARQTSVDDTDETSDSSAGSENDKAPQTPTIKIRGINTAVMAAKCKYYFQNPNKGGGETQEVKWDNIEHIYYITFSKAKVAKRVSSHVHKINNQQLEISLAPRGIPESVGMRTVEISGGDVKYLEVYTLYFENPNNVAETVCSRSHKVEEHILEAKLANKGQTNMDQTNDAIGNLEQFHEEWTTVEIIVEPPLRNEQFYRQYLEAQGYEGLVDDLILDTENGKVLVTFDDVKVAQQFASCDLKIDGKDVQTTLMKTSSFYHDKLFFKNVSRNIPKEMVMHYMEIISGQDGVEIVYSDEPGGVLVTFHSKIGKFYEDMPSKVSR</sequence>
<dbReference type="Proteomes" id="UP000245119">
    <property type="component" value="Linkage Group LG5"/>
</dbReference>
<evidence type="ECO:0000313" key="2">
    <source>
        <dbReference type="EMBL" id="PVD29540.1"/>
    </source>
</evidence>
<accession>A0A2T7P7Z0</accession>
<organism evidence="2 3">
    <name type="scientific">Pomacea canaliculata</name>
    <name type="common">Golden apple snail</name>
    <dbReference type="NCBI Taxonomy" id="400727"/>
    <lineage>
        <taxon>Eukaryota</taxon>
        <taxon>Metazoa</taxon>
        <taxon>Spiralia</taxon>
        <taxon>Lophotrochozoa</taxon>
        <taxon>Mollusca</taxon>
        <taxon>Gastropoda</taxon>
        <taxon>Caenogastropoda</taxon>
        <taxon>Architaenioglossa</taxon>
        <taxon>Ampullarioidea</taxon>
        <taxon>Ampullariidae</taxon>
        <taxon>Pomacea</taxon>
    </lineage>
</organism>
<evidence type="ECO:0000256" key="1">
    <source>
        <dbReference type="SAM" id="MobiDB-lite"/>
    </source>
</evidence>
<proteinExistence type="predicted"/>
<dbReference type="OrthoDB" id="6133115at2759"/>
<dbReference type="Pfam" id="PF23085">
    <property type="entry name" value="RRM_PARP14_3"/>
    <property type="match status" value="1"/>
</dbReference>
<gene>
    <name evidence="2" type="ORF">C0Q70_08791</name>
</gene>
<dbReference type="InterPro" id="IPR012677">
    <property type="entry name" value="Nucleotide-bd_a/b_plait_sf"/>
</dbReference>